<dbReference type="AlphaFoldDB" id="A0A673N515"/>
<organism evidence="2 3">
    <name type="scientific">Sinocyclocheilus rhinocerous</name>
    <dbReference type="NCBI Taxonomy" id="307959"/>
    <lineage>
        <taxon>Eukaryota</taxon>
        <taxon>Metazoa</taxon>
        <taxon>Chordata</taxon>
        <taxon>Craniata</taxon>
        <taxon>Vertebrata</taxon>
        <taxon>Euteleostomi</taxon>
        <taxon>Actinopterygii</taxon>
        <taxon>Neopterygii</taxon>
        <taxon>Teleostei</taxon>
        <taxon>Ostariophysi</taxon>
        <taxon>Cypriniformes</taxon>
        <taxon>Cyprinidae</taxon>
        <taxon>Cyprininae</taxon>
        <taxon>Sinocyclocheilus</taxon>
    </lineage>
</organism>
<keyword evidence="3" id="KW-1185">Reference proteome</keyword>
<name>A0A673N515_9TELE</name>
<dbReference type="Ensembl" id="ENSSRHT00000100973.1">
    <property type="protein sequence ID" value="ENSSRHP00000098299.1"/>
    <property type="gene ID" value="ENSSRHG00000048296.1"/>
</dbReference>
<accession>A0A673N515</accession>
<dbReference type="Pfam" id="PF20478">
    <property type="entry name" value="P2RX7_C"/>
    <property type="match status" value="1"/>
</dbReference>
<protein>
    <recommendedName>
        <fullName evidence="1">P2X purinoreceptor 7 intracellular domain-containing protein</fullName>
    </recommendedName>
</protein>
<dbReference type="Proteomes" id="UP000472270">
    <property type="component" value="Unassembled WGS sequence"/>
</dbReference>
<feature type="domain" description="P2X purinoreceptor 7 intracellular" evidence="1">
    <location>
        <begin position="67"/>
        <end position="189"/>
    </location>
</feature>
<reference evidence="2" key="1">
    <citation type="submission" date="2025-08" db="UniProtKB">
        <authorList>
            <consortium name="Ensembl"/>
        </authorList>
    </citation>
    <scope>IDENTIFICATION</scope>
</reference>
<dbReference type="InterPro" id="IPR046815">
    <property type="entry name" value="P2RX7_C"/>
</dbReference>
<evidence type="ECO:0000259" key="1">
    <source>
        <dbReference type="Pfam" id="PF20478"/>
    </source>
</evidence>
<sequence length="198" mass="22636">FTFTSPSNSCSAETDSEEDELERAVEPIVNPMAYAFEPIRRGERALRPLEVEEVIDNPLVWGEEWVGYNLWCKCGWCTPMPTVSESICCQEADLSHVLRGHSCITMVRTFNMLCREVDVLEVAMLSLKMSERKHWSVLLTAGNLFRLTAYRQFTLWARGHLGKKNRIPSPACAVSSIRAVFPSVEYHGFEYAYLYDDL</sequence>
<evidence type="ECO:0000313" key="2">
    <source>
        <dbReference type="Ensembl" id="ENSSRHP00000098299.1"/>
    </source>
</evidence>
<evidence type="ECO:0000313" key="3">
    <source>
        <dbReference type="Proteomes" id="UP000472270"/>
    </source>
</evidence>
<dbReference type="PANTHER" id="PTHR36981">
    <property type="entry name" value="ZGC:195170"/>
    <property type="match status" value="1"/>
</dbReference>
<dbReference type="PANTHER" id="PTHR36981:SF1">
    <property type="entry name" value="P2X PURINORECEPTOR 7 INTRACELLULAR DOMAIN-CONTAINING PROTEIN"/>
    <property type="match status" value="1"/>
</dbReference>
<proteinExistence type="predicted"/>
<reference evidence="2" key="2">
    <citation type="submission" date="2025-09" db="UniProtKB">
        <authorList>
            <consortium name="Ensembl"/>
        </authorList>
    </citation>
    <scope>IDENTIFICATION</scope>
</reference>